<gene>
    <name evidence="1" type="ORF">EVAR_57676_1</name>
</gene>
<dbReference type="Proteomes" id="UP000299102">
    <property type="component" value="Unassembled WGS sequence"/>
</dbReference>
<dbReference type="AlphaFoldDB" id="A0A4C1YRM5"/>
<keyword evidence="2" id="KW-1185">Reference proteome</keyword>
<dbReference type="EMBL" id="BGZK01001313">
    <property type="protein sequence ID" value="GBP76995.1"/>
    <property type="molecule type" value="Genomic_DNA"/>
</dbReference>
<sequence length="85" mass="9527">MKRKGDTKDEQRFTKTGAAVAKWFRASASEQKRGEIEATMNIMQLSKCAEAAGAGGRRLRYATRCRIACSPQEMTRKLPHYACKS</sequence>
<evidence type="ECO:0000313" key="2">
    <source>
        <dbReference type="Proteomes" id="UP000299102"/>
    </source>
</evidence>
<accession>A0A4C1YRM5</accession>
<comment type="caution">
    <text evidence="1">The sequence shown here is derived from an EMBL/GenBank/DDBJ whole genome shotgun (WGS) entry which is preliminary data.</text>
</comment>
<reference evidence="1 2" key="1">
    <citation type="journal article" date="2019" name="Commun. Biol.">
        <title>The bagworm genome reveals a unique fibroin gene that provides high tensile strength.</title>
        <authorList>
            <person name="Kono N."/>
            <person name="Nakamura H."/>
            <person name="Ohtoshi R."/>
            <person name="Tomita M."/>
            <person name="Numata K."/>
            <person name="Arakawa K."/>
        </authorList>
    </citation>
    <scope>NUCLEOTIDE SEQUENCE [LARGE SCALE GENOMIC DNA]</scope>
</reference>
<organism evidence="1 2">
    <name type="scientific">Eumeta variegata</name>
    <name type="common">Bagworm moth</name>
    <name type="synonym">Eumeta japonica</name>
    <dbReference type="NCBI Taxonomy" id="151549"/>
    <lineage>
        <taxon>Eukaryota</taxon>
        <taxon>Metazoa</taxon>
        <taxon>Ecdysozoa</taxon>
        <taxon>Arthropoda</taxon>
        <taxon>Hexapoda</taxon>
        <taxon>Insecta</taxon>
        <taxon>Pterygota</taxon>
        <taxon>Neoptera</taxon>
        <taxon>Endopterygota</taxon>
        <taxon>Lepidoptera</taxon>
        <taxon>Glossata</taxon>
        <taxon>Ditrysia</taxon>
        <taxon>Tineoidea</taxon>
        <taxon>Psychidae</taxon>
        <taxon>Oiketicinae</taxon>
        <taxon>Eumeta</taxon>
    </lineage>
</organism>
<evidence type="ECO:0000313" key="1">
    <source>
        <dbReference type="EMBL" id="GBP76995.1"/>
    </source>
</evidence>
<proteinExistence type="predicted"/>
<protein>
    <submittedName>
        <fullName evidence="1">Uncharacterized protein</fullName>
    </submittedName>
</protein>
<name>A0A4C1YRM5_EUMVA</name>